<dbReference type="AlphaFoldDB" id="A0A2S5TFE5"/>
<keyword evidence="3 11" id="KW-0032">Aminotransferase</keyword>
<evidence type="ECO:0000313" key="14">
    <source>
        <dbReference type="Proteomes" id="UP000238220"/>
    </source>
</evidence>
<dbReference type="NCBIfam" id="TIGR01123">
    <property type="entry name" value="ilvE_II"/>
    <property type="match status" value="1"/>
</dbReference>
<feature type="modified residue" description="N6-(pyridoxal phosphate)lysine" evidence="8">
    <location>
        <position position="197"/>
    </location>
</feature>
<dbReference type="InterPro" id="IPR005786">
    <property type="entry name" value="B_amino_transII"/>
</dbReference>
<keyword evidence="7 11" id="KW-0100">Branched-chain amino acid biosynthesis</keyword>
<dbReference type="UniPathway" id="UPA00048">
    <property type="reaction ID" value="UER00073"/>
</dbReference>
<evidence type="ECO:0000256" key="1">
    <source>
        <dbReference type="ARBA" id="ARBA00001933"/>
    </source>
</evidence>
<dbReference type="GO" id="GO:0052654">
    <property type="term" value="F:L-leucine-2-oxoglutarate transaminase activity"/>
    <property type="evidence" value="ECO:0007669"/>
    <property type="project" value="RHEA"/>
</dbReference>
<dbReference type="UniPathway" id="UPA00049">
    <property type="reaction ID" value="UER00062"/>
</dbReference>
<evidence type="ECO:0000256" key="12">
    <source>
        <dbReference type="RuleBase" id="RU004519"/>
    </source>
</evidence>
<comment type="caution">
    <text evidence="13">The sequence shown here is derived from an EMBL/GenBank/DDBJ whole genome shotgun (WGS) entry which is preliminary data.</text>
</comment>
<evidence type="ECO:0000256" key="8">
    <source>
        <dbReference type="PIRSR" id="PIRSR006468-1"/>
    </source>
</evidence>
<evidence type="ECO:0000256" key="10">
    <source>
        <dbReference type="RuleBase" id="RU004516"/>
    </source>
</evidence>
<keyword evidence="14" id="KW-1185">Reference proteome</keyword>
<dbReference type="InterPro" id="IPR043131">
    <property type="entry name" value="BCAT-like_N"/>
</dbReference>
<accession>A0A2S5TFE5</accession>
<comment type="pathway">
    <text evidence="12">Amino-acid biosynthesis; L-valine biosynthesis; L-valine from pyruvate: step 4/4.</text>
</comment>
<keyword evidence="4 11" id="KW-0028">Amino-acid biosynthesis</keyword>
<dbReference type="Gene3D" id="3.20.10.10">
    <property type="entry name" value="D-amino Acid Aminotransferase, subunit A, domain 2"/>
    <property type="match status" value="1"/>
</dbReference>
<evidence type="ECO:0000256" key="2">
    <source>
        <dbReference type="ARBA" id="ARBA00009320"/>
    </source>
</evidence>
<evidence type="ECO:0000256" key="7">
    <source>
        <dbReference type="ARBA" id="ARBA00023304"/>
    </source>
</evidence>
<comment type="similarity">
    <text evidence="2 9">Belongs to the class-IV pyridoxal-phosphate-dependent aminotransferase family.</text>
</comment>
<dbReference type="EC" id="2.6.1.42" evidence="11"/>
<dbReference type="GO" id="GO:0009099">
    <property type="term" value="P:L-valine biosynthetic process"/>
    <property type="evidence" value="ECO:0007669"/>
    <property type="project" value="UniProtKB-UniPathway"/>
</dbReference>
<proteinExistence type="inferred from homology"/>
<comment type="catalytic activity">
    <reaction evidence="11">
        <text>L-isoleucine + 2-oxoglutarate = (S)-3-methyl-2-oxopentanoate + L-glutamate</text>
        <dbReference type="Rhea" id="RHEA:24801"/>
        <dbReference type="ChEBI" id="CHEBI:16810"/>
        <dbReference type="ChEBI" id="CHEBI:29985"/>
        <dbReference type="ChEBI" id="CHEBI:35146"/>
        <dbReference type="ChEBI" id="CHEBI:58045"/>
        <dbReference type="EC" id="2.6.1.42"/>
    </reaction>
</comment>
<dbReference type="GO" id="GO:0009098">
    <property type="term" value="P:L-leucine biosynthetic process"/>
    <property type="evidence" value="ECO:0007669"/>
    <property type="project" value="UniProtKB-UniPathway"/>
</dbReference>
<protein>
    <recommendedName>
        <fullName evidence="11">Branched-chain-amino-acid aminotransferase</fullName>
        <ecNumber evidence="11">2.6.1.42</ecNumber>
    </recommendedName>
</protein>
<name>A0A2S5TFE5_9GAMM</name>
<comment type="pathway">
    <text evidence="12">Amino-acid biosynthesis; L-leucine biosynthesis; L-leucine from 3-methyl-2-oxobutanoate: step 4/4.</text>
</comment>
<dbReference type="InterPro" id="IPR001544">
    <property type="entry name" value="Aminotrans_IV"/>
</dbReference>
<dbReference type="PIRSF" id="PIRSF006468">
    <property type="entry name" value="BCAT1"/>
    <property type="match status" value="1"/>
</dbReference>
<comment type="catalytic activity">
    <reaction evidence="11">
        <text>L-valine + 2-oxoglutarate = 3-methyl-2-oxobutanoate + L-glutamate</text>
        <dbReference type="Rhea" id="RHEA:24813"/>
        <dbReference type="ChEBI" id="CHEBI:11851"/>
        <dbReference type="ChEBI" id="CHEBI:16810"/>
        <dbReference type="ChEBI" id="CHEBI:29985"/>
        <dbReference type="ChEBI" id="CHEBI:57762"/>
        <dbReference type="EC" id="2.6.1.42"/>
    </reaction>
</comment>
<sequence>MTLAEPELEPRLPRAALPLNWPEPEALGFGQVLAPYLIVSDHDGEGWSPAQVLERDDARLAIASGTVQYGLSVFEGMKAYRSPDGGVHLFRPEMHLRRLNASARRLHLPELDETLFLRSCVQAVQVHEAMLPPAGRGSLYLRPTIHADEEALGLKQAARHRYSVTVTPSSDPPPKSLRMWAETELIRAAPGGLGAAKTGANYAAGLSGLLRARERGYDDVIWLDAATHRWLGEAGTMNLFVQIGGRLLTPPLDGTILAGVTRDSLLQLARETGLDAAEQAVGLDQLREAAASGKLGCAFGCGTASRIVRIAAIGTAQGDIAVPDNGLPASLGARLKTVQEGAVADYPSWRVRI</sequence>
<dbReference type="PANTHER" id="PTHR11825:SF44">
    <property type="entry name" value="BRANCHED-CHAIN-AMINO-ACID AMINOTRANSFERASE"/>
    <property type="match status" value="1"/>
</dbReference>
<evidence type="ECO:0000313" key="13">
    <source>
        <dbReference type="EMBL" id="PPE73711.1"/>
    </source>
</evidence>
<evidence type="ECO:0000256" key="11">
    <source>
        <dbReference type="RuleBase" id="RU004517"/>
    </source>
</evidence>
<dbReference type="InterPro" id="IPR036038">
    <property type="entry name" value="Aminotransferase-like"/>
</dbReference>
<dbReference type="InterPro" id="IPR043132">
    <property type="entry name" value="BCAT-like_C"/>
</dbReference>
<evidence type="ECO:0000256" key="3">
    <source>
        <dbReference type="ARBA" id="ARBA00022576"/>
    </source>
</evidence>
<dbReference type="RefSeq" id="WP_104230772.1">
    <property type="nucleotide sequence ID" value="NZ_PSNW01000006.1"/>
</dbReference>
<dbReference type="EMBL" id="PSNW01000006">
    <property type="protein sequence ID" value="PPE73711.1"/>
    <property type="molecule type" value="Genomic_DNA"/>
</dbReference>
<organism evidence="13 14">
    <name type="scientific">Solimonas fluminis</name>
    <dbReference type="NCBI Taxonomy" id="2086571"/>
    <lineage>
        <taxon>Bacteria</taxon>
        <taxon>Pseudomonadati</taxon>
        <taxon>Pseudomonadota</taxon>
        <taxon>Gammaproteobacteria</taxon>
        <taxon>Nevskiales</taxon>
        <taxon>Nevskiaceae</taxon>
        <taxon>Solimonas</taxon>
    </lineage>
</organism>
<evidence type="ECO:0000256" key="5">
    <source>
        <dbReference type="ARBA" id="ARBA00022679"/>
    </source>
</evidence>
<dbReference type="PANTHER" id="PTHR11825">
    <property type="entry name" value="SUBGROUP IIII AMINOTRANSFERASE"/>
    <property type="match status" value="1"/>
</dbReference>
<dbReference type="Proteomes" id="UP000238220">
    <property type="component" value="Unassembled WGS sequence"/>
</dbReference>
<gene>
    <name evidence="13" type="primary">ilvE</name>
    <name evidence="13" type="ORF">C3942_13035</name>
</gene>
<dbReference type="PROSITE" id="PS00770">
    <property type="entry name" value="AA_TRANSFER_CLASS_4"/>
    <property type="match status" value="1"/>
</dbReference>
<evidence type="ECO:0000256" key="6">
    <source>
        <dbReference type="ARBA" id="ARBA00022898"/>
    </source>
</evidence>
<evidence type="ECO:0000256" key="4">
    <source>
        <dbReference type="ARBA" id="ARBA00022605"/>
    </source>
</evidence>
<dbReference type="OrthoDB" id="9804984at2"/>
<evidence type="ECO:0000256" key="9">
    <source>
        <dbReference type="RuleBase" id="RU004106"/>
    </source>
</evidence>
<dbReference type="InterPro" id="IPR018300">
    <property type="entry name" value="Aminotrans_IV_CS"/>
</dbReference>
<keyword evidence="6 10" id="KW-0663">Pyridoxal phosphate</keyword>
<comment type="catalytic activity">
    <reaction evidence="11">
        <text>L-leucine + 2-oxoglutarate = 4-methyl-2-oxopentanoate + L-glutamate</text>
        <dbReference type="Rhea" id="RHEA:18321"/>
        <dbReference type="ChEBI" id="CHEBI:16810"/>
        <dbReference type="ChEBI" id="CHEBI:17865"/>
        <dbReference type="ChEBI" id="CHEBI:29985"/>
        <dbReference type="ChEBI" id="CHEBI:57427"/>
        <dbReference type="EC" id="2.6.1.42"/>
    </reaction>
</comment>
<dbReference type="GO" id="GO:0052655">
    <property type="term" value="F:L-valine-2-oxoglutarate transaminase activity"/>
    <property type="evidence" value="ECO:0007669"/>
    <property type="project" value="RHEA"/>
</dbReference>
<comment type="cofactor">
    <cofactor evidence="1 10">
        <name>pyridoxal 5'-phosphate</name>
        <dbReference type="ChEBI" id="CHEBI:597326"/>
    </cofactor>
</comment>
<reference evidence="13 14" key="1">
    <citation type="submission" date="2018-02" db="EMBL/GenBank/DDBJ databases">
        <title>Genome sequencing of Solimonas sp. HR-BB.</title>
        <authorList>
            <person name="Lee Y."/>
            <person name="Jeon C.O."/>
        </authorList>
    </citation>
    <scope>NUCLEOTIDE SEQUENCE [LARGE SCALE GENOMIC DNA]</scope>
    <source>
        <strain evidence="13 14">HR-BB</strain>
    </source>
</reference>
<comment type="pathway">
    <text evidence="12">Amino-acid biosynthesis; L-isoleucine biosynthesis; L-isoleucine from 2-oxobutanoate: step 4/4.</text>
</comment>
<dbReference type="Pfam" id="PF01063">
    <property type="entry name" value="Aminotran_4"/>
    <property type="match status" value="1"/>
</dbReference>
<dbReference type="GO" id="GO:0052656">
    <property type="term" value="F:L-isoleucine-2-oxoglutarate transaminase activity"/>
    <property type="evidence" value="ECO:0007669"/>
    <property type="project" value="RHEA"/>
</dbReference>
<dbReference type="GO" id="GO:0009097">
    <property type="term" value="P:isoleucine biosynthetic process"/>
    <property type="evidence" value="ECO:0007669"/>
    <property type="project" value="UniProtKB-UniPathway"/>
</dbReference>
<dbReference type="SUPFAM" id="SSF56752">
    <property type="entry name" value="D-aminoacid aminotransferase-like PLP-dependent enzymes"/>
    <property type="match status" value="1"/>
</dbReference>
<dbReference type="Gene3D" id="3.30.470.10">
    <property type="match status" value="1"/>
</dbReference>
<dbReference type="UniPathway" id="UPA00047">
    <property type="reaction ID" value="UER00058"/>
</dbReference>
<keyword evidence="5 11" id="KW-0808">Transferase</keyword>